<protein>
    <recommendedName>
        <fullName evidence="4">Ankyrin repeat domain-containing protein</fullName>
    </recommendedName>
</protein>
<dbReference type="PANTHER" id="PTHR12393">
    <property type="entry name" value="SPHINGOMYELIN PHOSPHODIESTERASE RELATED"/>
    <property type="match status" value="1"/>
</dbReference>
<dbReference type="GO" id="GO:0071944">
    <property type="term" value="C:cell periphery"/>
    <property type="evidence" value="ECO:0007669"/>
    <property type="project" value="TreeGrafter"/>
</dbReference>
<sequence>MDHLLEVWDQAQAAAAAVVEAAAAAPTAQAAEAVHAPSGAAGVGVAGTHAPGSDSLEYGHDSGSDMGAWDSDNDSNSEWEHNLPEDAKGPRLVLAALQGCDLATVQRMCARPDGPGDPASWTPAHRKFALRAAFHSPTPDWRAKCDWLIERGARWSRGTSATSELRFSGVYRPPRGAEYIVRLQMLRSHGRILSRDTVQLACAENDVEVLLWLLVGGVRPEDDDVANIVTFAVGEGKLEALLALEQAAPRTLRHLLWDDITFTAAMGGHVSTLAWALDKRWGKRPRTAAALRKDGFGAAIFAAAAYSGSVAAIQWLHERGYSTCGTDGLLGAEAKMCLGHLLPECPLEVAAWPAAVASGCEAAVELLAELGCAQPANGEPYSAAIRSRDWRMLPLLRRLGVPLGAPGDRRLVVHALSTGAPRSLLQWLSRE</sequence>
<dbReference type="GO" id="GO:0016020">
    <property type="term" value="C:membrane"/>
    <property type="evidence" value="ECO:0007669"/>
    <property type="project" value="TreeGrafter"/>
</dbReference>
<dbReference type="GO" id="GO:0046513">
    <property type="term" value="P:ceramide biosynthetic process"/>
    <property type="evidence" value="ECO:0007669"/>
    <property type="project" value="TreeGrafter"/>
</dbReference>
<comment type="caution">
    <text evidence="2">The sequence shown here is derived from an EMBL/GenBank/DDBJ whole genome shotgun (WGS) entry which is preliminary data.</text>
</comment>
<accession>A0A836C5D3</accession>
<dbReference type="EMBL" id="JAEHOE010000003">
    <property type="protein sequence ID" value="KAG2500785.1"/>
    <property type="molecule type" value="Genomic_DNA"/>
</dbReference>
<dbReference type="PANTHER" id="PTHR12393:SF6">
    <property type="entry name" value="SPHINGOMYELIN PHOSPHODIESTERASE 2"/>
    <property type="match status" value="1"/>
</dbReference>
<evidence type="ECO:0008006" key="4">
    <source>
        <dbReference type="Google" id="ProtNLM"/>
    </source>
</evidence>
<dbReference type="OrthoDB" id="542773at2759"/>
<dbReference type="GO" id="GO:0004620">
    <property type="term" value="F:phospholipase activity"/>
    <property type="evidence" value="ECO:0007669"/>
    <property type="project" value="TreeGrafter"/>
</dbReference>
<name>A0A836C5D3_9CHLO</name>
<keyword evidence="3" id="KW-1185">Reference proteome</keyword>
<proteinExistence type="predicted"/>
<dbReference type="GO" id="GO:0030149">
    <property type="term" value="P:sphingolipid catabolic process"/>
    <property type="evidence" value="ECO:0007669"/>
    <property type="project" value="TreeGrafter"/>
</dbReference>
<evidence type="ECO:0000256" key="1">
    <source>
        <dbReference type="SAM" id="MobiDB-lite"/>
    </source>
</evidence>
<dbReference type="Gene3D" id="1.25.40.20">
    <property type="entry name" value="Ankyrin repeat-containing domain"/>
    <property type="match status" value="1"/>
</dbReference>
<reference evidence="2" key="1">
    <citation type="journal article" date="2020" name="bioRxiv">
        <title>Comparative genomics of Chlamydomonas.</title>
        <authorList>
            <person name="Craig R.J."/>
            <person name="Hasan A.R."/>
            <person name="Ness R.W."/>
            <person name="Keightley P.D."/>
        </authorList>
    </citation>
    <scope>NUCLEOTIDE SEQUENCE</scope>
    <source>
        <strain evidence="2">CCAP 11/70</strain>
    </source>
</reference>
<dbReference type="InterPro" id="IPR036770">
    <property type="entry name" value="Ankyrin_rpt-contain_sf"/>
</dbReference>
<dbReference type="AlphaFoldDB" id="A0A836C5D3"/>
<gene>
    <name evidence="2" type="ORF">HYH03_001547</name>
</gene>
<feature type="region of interest" description="Disordered" evidence="1">
    <location>
        <begin position="42"/>
        <end position="85"/>
    </location>
</feature>
<dbReference type="GO" id="GO:0005783">
    <property type="term" value="C:endoplasmic reticulum"/>
    <property type="evidence" value="ECO:0007669"/>
    <property type="project" value="TreeGrafter"/>
</dbReference>
<evidence type="ECO:0000313" key="3">
    <source>
        <dbReference type="Proteomes" id="UP000612055"/>
    </source>
</evidence>
<evidence type="ECO:0000313" key="2">
    <source>
        <dbReference type="EMBL" id="KAG2500785.1"/>
    </source>
</evidence>
<organism evidence="2 3">
    <name type="scientific">Edaphochlamys debaryana</name>
    <dbReference type="NCBI Taxonomy" id="47281"/>
    <lineage>
        <taxon>Eukaryota</taxon>
        <taxon>Viridiplantae</taxon>
        <taxon>Chlorophyta</taxon>
        <taxon>core chlorophytes</taxon>
        <taxon>Chlorophyceae</taxon>
        <taxon>CS clade</taxon>
        <taxon>Chlamydomonadales</taxon>
        <taxon>Chlamydomonadales incertae sedis</taxon>
        <taxon>Edaphochlamys</taxon>
    </lineage>
</organism>
<dbReference type="Proteomes" id="UP000612055">
    <property type="component" value="Unassembled WGS sequence"/>
</dbReference>